<organism evidence="1 3">
    <name type="scientific">Neomoorella thermoacetica</name>
    <name type="common">Clostridium thermoaceticum</name>
    <dbReference type="NCBI Taxonomy" id="1525"/>
    <lineage>
        <taxon>Bacteria</taxon>
        <taxon>Bacillati</taxon>
        <taxon>Bacillota</taxon>
        <taxon>Clostridia</taxon>
        <taxon>Neomoorellales</taxon>
        <taxon>Neomoorellaceae</taxon>
        <taxon>Neomoorella</taxon>
    </lineage>
</organism>
<proteinExistence type="predicted"/>
<dbReference type="Gene3D" id="1.25.10.10">
    <property type="entry name" value="Leucine-rich Repeat Variant"/>
    <property type="match status" value="1"/>
</dbReference>
<gene>
    <name evidence="1" type="ORF">Maut_02194</name>
    <name evidence="2" type="ORF">MTAT_19670</name>
</gene>
<dbReference type="Proteomes" id="UP000322283">
    <property type="component" value="Unassembled WGS sequence"/>
</dbReference>
<evidence type="ECO:0000313" key="2">
    <source>
        <dbReference type="EMBL" id="TYL12725.1"/>
    </source>
</evidence>
<dbReference type="InterPro" id="IPR011989">
    <property type="entry name" value="ARM-like"/>
</dbReference>
<evidence type="ECO:0000313" key="3">
    <source>
        <dbReference type="Proteomes" id="UP000094598"/>
    </source>
</evidence>
<dbReference type="AlphaFoldDB" id="A0AAC9HIL4"/>
<reference evidence="2 4" key="2">
    <citation type="submission" date="2019-05" db="EMBL/GenBank/DDBJ databases">
        <title>Genome sequence of Moorella thermoacetica ATCC 33924.</title>
        <authorList>
            <person name="Poehlein A."/>
            <person name="Bengelsdorf F.R."/>
            <person name="Duerre P."/>
            <person name="Daniel R."/>
        </authorList>
    </citation>
    <scope>NUCLEOTIDE SEQUENCE [LARGE SCALE GENOMIC DNA]</scope>
    <source>
        <strain evidence="2 4">ATCC 33924</strain>
    </source>
</reference>
<protein>
    <submittedName>
        <fullName evidence="1">Leucine rich repeat variant</fullName>
    </submittedName>
</protein>
<keyword evidence="4" id="KW-1185">Reference proteome</keyword>
<dbReference type="EMBL" id="VCDX01000006">
    <property type="protein sequence ID" value="TYL12725.1"/>
    <property type="molecule type" value="Genomic_DNA"/>
</dbReference>
<evidence type="ECO:0000313" key="4">
    <source>
        <dbReference type="Proteomes" id="UP000322283"/>
    </source>
</evidence>
<dbReference type="Proteomes" id="UP000094598">
    <property type="component" value="Chromosome"/>
</dbReference>
<dbReference type="EMBL" id="CP017019">
    <property type="protein sequence ID" value="AOQ24622.1"/>
    <property type="molecule type" value="Genomic_DNA"/>
</dbReference>
<reference evidence="1 3" key="1">
    <citation type="submission" date="2016-08" db="EMBL/GenBank/DDBJ databases">
        <title>Moorella thermoacetica DSM 103132.</title>
        <authorList>
            <person name="Jendresen C.B."/>
            <person name="Redl S.M."/>
            <person name="Jensen T.O."/>
            <person name="Nielsen A.T."/>
        </authorList>
    </citation>
    <scope>NUCLEOTIDE SEQUENCE [LARGE SCALE GENOMIC DNA]</scope>
    <source>
        <strain evidence="1 3">DSM 103132</strain>
    </source>
</reference>
<accession>A0AAC9HIL4</accession>
<name>A0AAC9HIL4_NEOTH</name>
<evidence type="ECO:0000313" key="1">
    <source>
        <dbReference type="EMBL" id="AOQ24622.1"/>
    </source>
</evidence>
<sequence>MYTEQELRGIMHFLSEVILSMDSWHMNSVVEHIKSPQVMKAMIDNDAFVKTHQALARNPNASPEILVELYEFSKTKNTNSDFKTILKYILANPNVPVDFVINLLQSGVLDEYLKDCSTGFALAIAQNQHLPLIVIRELVMHLSSVGALLEVLRNRKDSLDSTLAEYIYNKMRAIHSTSPLAYAKDLALVKTMPAHILEAVYHKSHDYKTRVVFARNPNTPSHILSKLAFDTNLNVRLAALANSNMPPETLAKACHIAASRNINNAKLILKTIVSNPSCPKEVLLDLTMYHNKFIADAARKALGHRQSVSLAQAV</sequence>